<name>L8H907_ACACF</name>
<dbReference type="Gene3D" id="1.10.10.1840">
    <property type="match status" value="1"/>
</dbReference>
<feature type="signal peptide" evidence="1">
    <location>
        <begin position="1"/>
        <end position="21"/>
    </location>
</feature>
<keyword evidence="1" id="KW-0732">Signal</keyword>
<organism evidence="3 4">
    <name type="scientific">Acanthamoeba castellanii (strain ATCC 30010 / Neff)</name>
    <dbReference type="NCBI Taxonomy" id="1257118"/>
    <lineage>
        <taxon>Eukaryota</taxon>
        <taxon>Amoebozoa</taxon>
        <taxon>Discosea</taxon>
        <taxon>Longamoebia</taxon>
        <taxon>Centramoebida</taxon>
        <taxon>Acanthamoebidae</taxon>
        <taxon>Acanthamoeba</taxon>
    </lineage>
</organism>
<evidence type="ECO:0000313" key="4">
    <source>
        <dbReference type="Proteomes" id="UP000011083"/>
    </source>
</evidence>
<dbReference type="InterPro" id="IPR049068">
    <property type="entry name" value="Acanthaporin"/>
</dbReference>
<feature type="domain" description="Acanthaporin" evidence="2">
    <location>
        <begin position="106"/>
        <end position="166"/>
    </location>
</feature>
<dbReference type="VEuPathDB" id="AmoebaDB:ACA1_325760"/>
<evidence type="ECO:0000313" key="3">
    <source>
        <dbReference type="EMBL" id="ELR21994.1"/>
    </source>
</evidence>
<evidence type="ECO:0000256" key="1">
    <source>
        <dbReference type="SAM" id="SignalP"/>
    </source>
</evidence>
<accession>L8H907</accession>
<dbReference type="RefSeq" id="XP_004348368.1">
    <property type="nucleotide sequence ID" value="XM_004348318.1"/>
</dbReference>
<dbReference type="GeneID" id="14922914"/>
<keyword evidence="4" id="KW-1185">Reference proteome</keyword>
<dbReference type="EMBL" id="KB007891">
    <property type="protein sequence ID" value="ELR21994.1"/>
    <property type="molecule type" value="Genomic_DNA"/>
</dbReference>
<dbReference type="Proteomes" id="UP000011083">
    <property type="component" value="Unassembled WGS sequence"/>
</dbReference>
<dbReference type="KEGG" id="acan:ACA1_325760"/>
<feature type="chain" id="PRO_5003991020" description="Acanthaporin domain-containing protein" evidence="1">
    <location>
        <begin position="22"/>
        <end position="166"/>
    </location>
</feature>
<protein>
    <recommendedName>
        <fullName evidence="2">Acanthaporin domain-containing protein</fullName>
    </recommendedName>
</protein>
<sequence>MSAAFAFVFLLACSLFVAAQASNNVAQCIIAKCSAQVTACYEDPVCLSAAECVRACGPSDVSCAQGCATKAAGDQAFGALAQCASQCLHSATTDVFDLIAPVDAPFGKCSWIKKAACAIGIASAVAACGGPEDIICILAALKALEGCATCFCEDHCHGPCQALHLC</sequence>
<proteinExistence type="predicted"/>
<evidence type="ECO:0000259" key="2">
    <source>
        <dbReference type="Pfam" id="PF20963"/>
    </source>
</evidence>
<reference evidence="3 4" key="1">
    <citation type="journal article" date="2013" name="Genome Biol.">
        <title>Genome of Acanthamoeba castellanii highlights extensive lateral gene transfer and early evolution of tyrosine kinase signaling.</title>
        <authorList>
            <person name="Clarke M."/>
            <person name="Lohan A.J."/>
            <person name="Liu B."/>
            <person name="Lagkouvardos I."/>
            <person name="Roy S."/>
            <person name="Zafar N."/>
            <person name="Bertelli C."/>
            <person name="Schilde C."/>
            <person name="Kianianmomeni A."/>
            <person name="Burglin T.R."/>
            <person name="Frech C."/>
            <person name="Turcotte B."/>
            <person name="Kopec K.O."/>
            <person name="Synnott J.M."/>
            <person name="Choo C."/>
            <person name="Paponov I."/>
            <person name="Finkler A."/>
            <person name="Soon Heng Tan C."/>
            <person name="Hutchins A.P."/>
            <person name="Weinmeier T."/>
            <person name="Rattei T."/>
            <person name="Chu J.S."/>
            <person name="Gimenez G."/>
            <person name="Irimia M."/>
            <person name="Rigden D.J."/>
            <person name="Fitzpatrick D.A."/>
            <person name="Lorenzo-Morales J."/>
            <person name="Bateman A."/>
            <person name="Chiu C.H."/>
            <person name="Tang P."/>
            <person name="Hegemann P."/>
            <person name="Fromm H."/>
            <person name="Raoult D."/>
            <person name="Greub G."/>
            <person name="Miranda-Saavedra D."/>
            <person name="Chen N."/>
            <person name="Nash P."/>
            <person name="Ginger M.L."/>
            <person name="Horn M."/>
            <person name="Schaap P."/>
            <person name="Caler L."/>
            <person name="Loftus B."/>
        </authorList>
    </citation>
    <scope>NUCLEOTIDE SEQUENCE [LARGE SCALE GENOMIC DNA]</scope>
    <source>
        <strain evidence="3 4">Neff</strain>
    </source>
</reference>
<dbReference type="Pfam" id="PF20963">
    <property type="entry name" value="Acanthaporin"/>
    <property type="match status" value="1"/>
</dbReference>
<dbReference type="AlphaFoldDB" id="L8H907"/>
<gene>
    <name evidence="3" type="ORF">ACA1_325760</name>
</gene>